<organism evidence="3 4">
    <name type="scientific">Fibroporia radiculosa</name>
    <dbReference type="NCBI Taxonomy" id="599839"/>
    <lineage>
        <taxon>Eukaryota</taxon>
        <taxon>Fungi</taxon>
        <taxon>Dikarya</taxon>
        <taxon>Basidiomycota</taxon>
        <taxon>Agaricomycotina</taxon>
        <taxon>Agaricomycetes</taxon>
        <taxon>Polyporales</taxon>
        <taxon>Fibroporiaceae</taxon>
        <taxon>Fibroporia</taxon>
    </lineage>
</organism>
<evidence type="ECO:0000259" key="2">
    <source>
        <dbReference type="PROSITE" id="PS50097"/>
    </source>
</evidence>
<evidence type="ECO:0000313" key="4">
    <source>
        <dbReference type="Proteomes" id="UP000006352"/>
    </source>
</evidence>
<dbReference type="PROSITE" id="PS50097">
    <property type="entry name" value="BTB"/>
    <property type="match status" value="1"/>
</dbReference>
<dbReference type="Pfam" id="PF00651">
    <property type="entry name" value="BTB"/>
    <property type="match status" value="1"/>
</dbReference>
<gene>
    <name evidence="3" type="ORF">FIBRA_04621</name>
</gene>
<dbReference type="InterPro" id="IPR000210">
    <property type="entry name" value="BTB/POZ_dom"/>
</dbReference>
<dbReference type="SMART" id="SM00225">
    <property type="entry name" value="BTB"/>
    <property type="match status" value="1"/>
</dbReference>
<dbReference type="Proteomes" id="UP000006352">
    <property type="component" value="Unassembled WGS sequence"/>
</dbReference>
<dbReference type="InParanoid" id="J4H322"/>
<dbReference type="Gene3D" id="3.30.710.10">
    <property type="entry name" value="Potassium Channel Kv1.1, Chain A"/>
    <property type="match status" value="1"/>
</dbReference>
<feature type="domain" description="BTB" evidence="2">
    <location>
        <begin position="19"/>
        <end position="49"/>
    </location>
</feature>
<dbReference type="GeneID" id="24097430"/>
<keyword evidence="4" id="KW-1185">Reference proteome</keyword>
<dbReference type="STRING" id="599839.J4H322"/>
<dbReference type="InterPro" id="IPR011333">
    <property type="entry name" value="SKP1/BTB/POZ_sf"/>
</dbReference>
<dbReference type="EMBL" id="HE797085">
    <property type="protein sequence ID" value="CCM02519.1"/>
    <property type="molecule type" value="Genomic_DNA"/>
</dbReference>
<reference evidence="3 4" key="1">
    <citation type="journal article" date="2012" name="Appl. Environ. Microbiol.">
        <title>Short-read sequencing for genomic analysis of the brown rot fungus Fibroporia radiculosa.</title>
        <authorList>
            <person name="Tang J.D."/>
            <person name="Perkins A.D."/>
            <person name="Sonstegard T.S."/>
            <person name="Schroeder S.G."/>
            <person name="Burgess S.C."/>
            <person name="Diehl S.V."/>
        </authorList>
    </citation>
    <scope>NUCLEOTIDE SEQUENCE [LARGE SCALE GENOMIC DNA]</scope>
    <source>
        <strain evidence="3 4">TFFH 294</strain>
    </source>
</reference>
<name>J4H322_9APHY</name>
<proteinExistence type="predicted"/>
<evidence type="ECO:0000313" key="3">
    <source>
        <dbReference type="EMBL" id="CCM02519.1"/>
    </source>
</evidence>
<feature type="region of interest" description="Disordered" evidence="1">
    <location>
        <begin position="49"/>
        <end position="89"/>
    </location>
</feature>
<feature type="compositionally biased region" description="Low complexity" evidence="1">
    <location>
        <begin position="65"/>
        <end position="77"/>
    </location>
</feature>
<accession>J4H322</accession>
<dbReference type="HOGENOM" id="CLU_052397_0_1_1"/>
<dbReference type="CDD" id="cd18186">
    <property type="entry name" value="BTB_POZ_ZBTB_KLHL-like"/>
    <property type="match status" value="1"/>
</dbReference>
<dbReference type="SUPFAM" id="SSF54695">
    <property type="entry name" value="POZ domain"/>
    <property type="match status" value="1"/>
</dbReference>
<dbReference type="RefSeq" id="XP_012181802.1">
    <property type="nucleotide sequence ID" value="XM_012326412.1"/>
</dbReference>
<sequence length="336" mass="36948">MGAEPPRQPSSYPFTKSTADVIMRTSDGVDFKVHRLILSEASPFFEGMFALPQPPPTPNNDVDTHTSLASPTTTTSSNDGNNAPTSRQDDLPVILVTEPSEIIDALLRLCYPFSPPVFATVDAIAAVLEAARKYALDGVVARVAFAAAWHLRLHTEAAAAARGTLRHRAPISSWDKEISLDAVFLLMEYRARCVAAAIEFVRCTDQWGLFRGLGSGDGESCADHDSKGRFMTLSCERCQHIQPPQISHLTCCSKWQRIQIDVHEFQDVLAKSVVHLPCGATVVENRILHVQLMEEGSYIACTQCKVDAIDMLNYALKQMCKSLDAVLAKLPLKLPW</sequence>
<evidence type="ECO:0000256" key="1">
    <source>
        <dbReference type="SAM" id="MobiDB-lite"/>
    </source>
</evidence>
<dbReference type="OrthoDB" id="3164835at2759"/>
<protein>
    <recommendedName>
        <fullName evidence="2">BTB domain-containing protein</fullName>
    </recommendedName>
</protein>
<dbReference type="AlphaFoldDB" id="J4H322"/>